<reference evidence="3 4" key="1">
    <citation type="submission" date="2016-12" db="EMBL/GenBank/DDBJ databases">
        <title>The genome of dimorphic prosthecate Glycocaulis alkaliphilus 6b-8t, isolated from crude oil dictates its adaptability in petroleum environments.</title>
        <authorList>
            <person name="Wu X.-L."/>
            <person name="Geng S."/>
        </authorList>
    </citation>
    <scope>NUCLEOTIDE SEQUENCE [LARGE SCALE GENOMIC DNA]</scope>
    <source>
        <strain evidence="3 4">6B-8</strain>
    </source>
</reference>
<evidence type="ECO:0000313" key="3">
    <source>
        <dbReference type="EMBL" id="AZU03442.1"/>
    </source>
</evidence>
<feature type="compositionally biased region" description="Gly residues" evidence="1">
    <location>
        <begin position="187"/>
        <end position="202"/>
    </location>
</feature>
<dbReference type="AlphaFoldDB" id="A0A3T0E7Z1"/>
<feature type="compositionally biased region" description="Pro residues" evidence="1">
    <location>
        <begin position="207"/>
        <end position="223"/>
    </location>
</feature>
<evidence type="ECO:0000256" key="2">
    <source>
        <dbReference type="SAM" id="Phobius"/>
    </source>
</evidence>
<dbReference type="RefSeq" id="WP_127565829.1">
    <property type="nucleotide sequence ID" value="NZ_BMFB01000002.1"/>
</dbReference>
<dbReference type="OrthoDB" id="7189296at2"/>
<dbReference type="InterPro" id="IPR012495">
    <property type="entry name" value="TadE-like_dom"/>
</dbReference>
<organism evidence="3 4">
    <name type="scientific">Glycocaulis alkaliphilus</name>
    <dbReference type="NCBI Taxonomy" id="1434191"/>
    <lineage>
        <taxon>Bacteria</taxon>
        <taxon>Pseudomonadati</taxon>
        <taxon>Pseudomonadota</taxon>
        <taxon>Alphaproteobacteria</taxon>
        <taxon>Maricaulales</taxon>
        <taxon>Maricaulaceae</taxon>
        <taxon>Glycocaulis</taxon>
    </lineage>
</organism>
<proteinExistence type="predicted"/>
<keyword evidence="2" id="KW-0472">Membrane</keyword>
<keyword evidence="2" id="KW-0812">Transmembrane</keyword>
<feature type="compositionally biased region" description="Polar residues" evidence="1">
    <location>
        <begin position="103"/>
        <end position="114"/>
    </location>
</feature>
<dbReference type="Proteomes" id="UP000286954">
    <property type="component" value="Chromosome"/>
</dbReference>
<gene>
    <name evidence="3" type="ORF">X907_0901</name>
</gene>
<dbReference type="EMBL" id="CP018911">
    <property type="protein sequence ID" value="AZU03442.1"/>
    <property type="molecule type" value="Genomic_DNA"/>
</dbReference>
<keyword evidence="2" id="KW-1133">Transmembrane helix</keyword>
<dbReference type="Pfam" id="PF07811">
    <property type="entry name" value="TadE"/>
    <property type="match status" value="1"/>
</dbReference>
<sequence length="239" mass="24604">MMAFKLISTLAADRRGVSAVEFALIAPLLITLYVGIVQLTLGLSADRKLTAAASTIADLVAQSDIVNDVAFGDILAAGEAVMQPYSTANLVVRVSSLSADAQGNPSLEWSQGRGTNPRAAGDLPPLPAGVLLPGGGVVVVEADYTYHTPLSGSGLGQFNLTETVYMRPRRVGFVSGEWQPDEPQDPGSGGGSGTGSDSGGGNDSTPSPEPDPAPAPEPEPEPAPNQCRYTGILAILFCR</sequence>
<feature type="region of interest" description="Disordered" evidence="1">
    <location>
        <begin position="103"/>
        <end position="122"/>
    </location>
</feature>
<keyword evidence="4" id="KW-1185">Reference proteome</keyword>
<name>A0A3T0E7Z1_9PROT</name>
<accession>A0A3T0E7Z1</accession>
<evidence type="ECO:0000313" key="4">
    <source>
        <dbReference type="Proteomes" id="UP000286954"/>
    </source>
</evidence>
<feature type="transmembrane region" description="Helical" evidence="2">
    <location>
        <begin position="20"/>
        <end position="41"/>
    </location>
</feature>
<feature type="region of interest" description="Disordered" evidence="1">
    <location>
        <begin position="175"/>
        <end position="227"/>
    </location>
</feature>
<dbReference type="KEGG" id="gak:X907_0901"/>
<evidence type="ECO:0000256" key="1">
    <source>
        <dbReference type="SAM" id="MobiDB-lite"/>
    </source>
</evidence>
<protein>
    <submittedName>
        <fullName evidence="3">Uncharacterized protein</fullName>
    </submittedName>
</protein>